<reference evidence="1" key="1">
    <citation type="submission" date="2019-08" db="EMBL/GenBank/DDBJ databases">
        <authorList>
            <person name="Kucharzyk K."/>
            <person name="Murdoch R.W."/>
            <person name="Higgins S."/>
            <person name="Loffler F."/>
        </authorList>
    </citation>
    <scope>NUCLEOTIDE SEQUENCE</scope>
</reference>
<evidence type="ECO:0000313" key="1">
    <source>
        <dbReference type="EMBL" id="MPM77768.1"/>
    </source>
</evidence>
<dbReference type="AlphaFoldDB" id="A0A645CLK4"/>
<name>A0A645CLK4_9ZZZZ</name>
<sequence>MAHGVGRLAYRRRRARLPAPQLRIFFGAYDYPLHRFDGLYRVFASRRLAGEHDGVGPVDHRVSHVVCLGARRPRVAYHRIEHLGRDYHRFALHTAFFDDLLLDHRHVLRIHLDAKVAPRHHHPVDDRQDFVDIFHGLARLHLRDYFRLRAGSFQDAAHLDNVLPVADEGYRDVVHVMGRAPEKVRDVLFRKRRNGEVRSRDVDALALPELAAHDHTADDSFRRRLFDLEVYRPVVDEDRLSPLHFVRKRRIIDVNAVFVPLTFIKKEGEEAVSLQCDLAVAGKLSRAYLRSFGVEQHRDRQLPLLFHGPDVVQSPLVGSVIAVAEVQARDIHAGLRHFEEGVIFPTGGADRTDYLHLAFHLIHLSYLSQFFPLSISPCAVITLARPRIFIAEICSVNWAIQTSPSSSFSV</sequence>
<protein>
    <submittedName>
        <fullName evidence="1">Uncharacterized protein</fullName>
    </submittedName>
</protein>
<proteinExistence type="predicted"/>
<accession>A0A645CLK4</accession>
<comment type="caution">
    <text evidence="1">The sequence shown here is derived from an EMBL/GenBank/DDBJ whole genome shotgun (WGS) entry which is preliminary data.</text>
</comment>
<organism evidence="1">
    <name type="scientific">bioreactor metagenome</name>
    <dbReference type="NCBI Taxonomy" id="1076179"/>
    <lineage>
        <taxon>unclassified sequences</taxon>
        <taxon>metagenomes</taxon>
        <taxon>ecological metagenomes</taxon>
    </lineage>
</organism>
<gene>
    <name evidence="1" type="ORF">SDC9_124776</name>
</gene>
<dbReference type="EMBL" id="VSSQ01028162">
    <property type="protein sequence ID" value="MPM77768.1"/>
    <property type="molecule type" value="Genomic_DNA"/>
</dbReference>